<protein>
    <submittedName>
        <fullName evidence="1">Uncharacterized protein</fullName>
    </submittedName>
</protein>
<name>A0A0G1D3F4_UNCKA</name>
<evidence type="ECO:0000313" key="1">
    <source>
        <dbReference type="EMBL" id="KKS65451.1"/>
    </source>
</evidence>
<reference evidence="1 2" key="1">
    <citation type="journal article" date="2015" name="Nature">
        <title>rRNA introns, odd ribosomes, and small enigmatic genomes across a large radiation of phyla.</title>
        <authorList>
            <person name="Brown C.T."/>
            <person name="Hug L.A."/>
            <person name="Thomas B.C."/>
            <person name="Sharon I."/>
            <person name="Castelle C.J."/>
            <person name="Singh A."/>
            <person name="Wilkins M.J."/>
            <person name="Williams K.H."/>
            <person name="Banfield J.F."/>
        </authorList>
    </citation>
    <scope>NUCLEOTIDE SEQUENCE [LARGE SCALE GENOMIC DNA]</scope>
</reference>
<gene>
    <name evidence="1" type="ORF">UV35_C0041G0005</name>
</gene>
<comment type="caution">
    <text evidence="1">The sequence shown here is derived from an EMBL/GenBank/DDBJ whole genome shotgun (WGS) entry which is preliminary data.</text>
</comment>
<proteinExistence type="predicted"/>
<dbReference type="Proteomes" id="UP000033848">
    <property type="component" value="Unassembled WGS sequence"/>
</dbReference>
<sequence length="164" mass="19534">MYNNDAKQIGQFIKGRIVEEIFERMIREDPQHTFTVIPFGYEKTTPELAQYGELIKNYETLKVIRQSPDFILIKNDKTEVHFVEVKYRREFNERVSGDIKESAEALLKHWSGAWFFLATQKEFYFDKCTEIIKNGGKMNRLDNRIITPEIQNKYLSVLKEFVRI</sequence>
<dbReference type="AlphaFoldDB" id="A0A0G1D3F4"/>
<accession>A0A0G1D3F4</accession>
<dbReference type="EMBL" id="LCED01000041">
    <property type="protein sequence ID" value="KKS65451.1"/>
    <property type="molecule type" value="Genomic_DNA"/>
</dbReference>
<evidence type="ECO:0000313" key="2">
    <source>
        <dbReference type="Proteomes" id="UP000033848"/>
    </source>
</evidence>
<organism evidence="1 2">
    <name type="scientific">candidate division WWE3 bacterium GW2011_GWB1_42_6</name>
    <dbReference type="NCBI Taxonomy" id="1619115"/>
    <lineage>
        <taxon>Bacteria</taxon>
        <taxon>Katanobacteria</taxon>
    </lineage>
</organism>